<accession>A0ABN7SAJ2</accession>
<name>A0ABN7SAJ2_OIKDI</name>
<dbReference type="Proteomes" id="UP001158576">
    <property type="component" value="Chromosome XSR"/>
</dbReference>
<proteinExistence type="predicted"/>
<gene>
    <name evidence="2" type="ORF">OKIOD_LOCUS6245</name>
</gene>
<reference evidence="2 3" key="1">
    <citation type="submission" date="2021-04" db="EMBL/GenBank/DDBJ databases">
        <authorList>
            <person name="Bliznina A."/>
        </authorList>
    </citation>
    <scope>NUCLEOTIDE SEQUENCE [LARGE SCALE GENOMIC DNA]</scope>
</reference>
<evidence type="ECO:0000313" key="2">
    <source>
        <dbReference type="EMBL" id="CAG5096582.1"/>
    </source>
</evidence>
<evidence type="ECO:0000313" key="3">
    <source>
        <dbReference type="Proteomes" id="UP001158576"/>
    </source>
</evidence>
<sequence>MALIKSVLDCRFNSKTWWKWFCMPVCVRSCLISKRLNSASHLFYLMCPILFVLVLGIVSLMMLILADFIYEQHPKDTVKWIIWVCIILTAHFVFCYWIALVRLRKRFDSRFNDHDKCCFSTYIVTIFCNQCSQTEMGYRLESHSSELGSIVIV</sequence>
<organism evidence="2 3">
    <name type="scientific">Oikopleura dioica</name>
    <name type="common">Tunicate</name>
    <dbReference type="NCBI Taxonomy" id="34765"/>
    <lineage>
        <taxon>Eukaryota</taxon>
        <taxon>Metazoa</taxon>
        <taxon>Chordata</taxon>
        <taxon>Tunicata</taxon>
        <taxon>Appendicularia</taxon>
        <taxon>Copelata</taxon>
        <taxon>Oikopleuridae</taxon>
        <taxon>Oikopleura</taxon>
    </lineage>
</organism>
<dbReference type="EMBL" id="OU015569">
    <property type="protein sequence ID" value="CAG5096582.1"/>
    <property type="molecule type" value="Genomic_DNA"/>
</dbReference>
<keyword evidence="1" id="KW-1133">Transmembrane helix</keyword>
<feature type="transmembrane region" description="Helical" evidence="1">
    <location>
        <begin position="42"/>
        <end position="68"/>
    </location>
</feature>
<evidence type="ECO:0000256" key="1">
    <source>
        <dbReference type="SAM" id="Phobius"/>
    </source>
</evidence>
<feature type="transmembrane region" description="Helical" evidence="1">
    <location>
        <begin position="80"/>
        <end position="101"/>
    </location>
</feature>
<keyword evidence="1" id="KW-0472">Membrane</keyword>
<protein>
    <submittedName>
        <fullName evidence="2">Oidioi.mRNA.OKI2018_I69.XSR.g14687.t1.cds</fullName>
    </submittedName>
</protein>
<keyword evidence="3" id="KW-1185">Reference proteome</keyword>
<keyword evidence="1" id="KW-0812">Transmembrane</keyword>